<gene>
    <name evidence="2" type="ORF">MCOS_LOCUS4789</name>
</gene>
<feature type="compositionally biased region" description="Low complexity" evidence="1">
    <location>
        <begin position="214"/>
        <end position="249"/>
    </location>
</feature>
<name>A0A0R3UCZ0_MESCO</name>
<evidence type="ECO:0000313" key="3">
    <source>
        <dbReference type="Proteomes" id="UP000267029"/>
    </source>
</evidence>
<evidence type="ECO:0000313" key="2">
    <source>
        <dbReference type="EMBL" id="VDD78786.1"/>
    </source>
</evidence>
<reference evidence="2 3" key="1">
    <citation type="submission" date="2018-10" db="EMBL/GenBank/DDBJ databases">
        <authorList>
            <consortium name="Pathogen Informatics"/>
        </authorList>
    </citation>
    <scope>NUCLEOTIDE SEQUENCE [LARGE SCALE GENOMIC DNA]</scope>
</reference>
<evidence type="ECO:0000256" key="1">
    <source>
        <dbReference type="SAM" id="MobiDB-lite"/>
    </source>
</evidence>
<dbReference type="EMBL" id="UXSR01002301">
    <property type="protein sequence ID" value="VDD78786.1"/>
    <property type="molecule type" value="Genomic_DNA"/>
</dbReference>
<dbReference type="AlphaFoldDB" id="A0A0R3UCZ0"/>
<accession>A0A0R3UCZ0</accession>
<proteinExistence type="predicted"/>
<feature type="compositionally biased region" description="Low complexity" evidence="1">
    <location>
        <begin position="121"/>
        <end position="136"/>
    </location>
</feature>
<feature type="compositionally biased region" description="Basic residues" evidence="1">
    <location>
        <begin position="111"/>
        <end position="120"/>
    </location>
</feature>
<keyword evidence="3" id="KW-1185">Reference proteome</keyword>
<protein>
    <submittedName>
        <fullName evidence="2">Uncharacterized protein</fullName>
    </submittedName>
</protein>
<dbReference type="Proteomes" id="UP000267029">
    <property type="component" value="Unassembled WGS sequence"/>
</dbReference>
<feature type="region of interest" description="Disordered" evidence="1">
    <location>
        <begin position="212"/>
        <end position="249"/>
    </location>
</feature>
<feature type="region of interest" description="Disordered" evidence="1">
    <location>
        <begin position="97"/>
        <end position="136"/>
    </location>
</feature>
<sequence>MLLVLLKEEEEEEEVWSGVLKVLLGGLLASMRVHSLTPPPTLNARLTFPASLPNCILFNSTTSKHSGAALCHAHTHLPNPRCRVPCQALTHTHTPPAFTPSMSCSSDAVPHNRRLRRRRSPSTTSPNNNTNNTTNTATTVTASAAAVAENSLSLILLLTKCCAQLQIEQDGLGRARRGDAILGECARNINTLPDCVERSHDIGTSPRLLRRISPRSTNALPPNLSPSLSSSRLSPSPTTTDFTSTHSIP</sequence>
<organism evidence="2 3">
    <name type="scientific">Mesocestoides corti</name>
    <name type="common">Flatworm</name>
    <dbReference type="NCBI Taxonomy" id="53468"/>
    <lineage>
        <taxon>Eukaryota</taxon>
        <taxon>Metazoa</taxon>
        <taxon>Spiralia</taxon>
        <taxon>Lophotrochozoa</taxon>
        <taxon>Platyhelminthes</taxon>
        <taxon>Cestoda</taxon>
        <taxon>Eucestoda</taxon>
        <taxon>Cyclophyllidea</taxon>
        <taxon>Mesocestoididae</taxon>
        <taxon>Mesocestoides</taxon>
    </lineage>
</organism>